<dbReference type="Proteomes" id="UP000504637">
    <property type="component" value="Unplaced"/>
</dbReference>
<name>A0A6J3M8E0_9PEZI</name>
<reference evidence="3" key="1">
    <citation type="submission" date="2020-01" db="EMBL/GenBank/DDBJ databases">
        <authorList>
            <consortium name="DOE Joint Genome Institute"/>
            <person name="Haridas S."/>
            <person name="Albert R."/>
            <person name="Binder M."/>
            <person name="Bloem J."/>
            <person name="Labutti K."/>
            <person name="Salamov A."/>
            <person name="Andreopoulos B."/>
            <person name="Baker S.E."/>
            <person name="Barry K."/>
            <person name="Bills G."/>
            <person name="Bluhm B.H."/>
            <person name="Cannon C."/>
            <person name="Castanera R."/>
            <person name="Culley D.E."/>
            <person name="Daum C."/>
            <person name="Ezra D."/>
            <person name="Gonzalez J.B."/>
            <person name="Henrissat B."/>
            <person name="Kuo A."/>
            <person name="Liang C."/>
            <person name="Lipzen A."/>
            <person name="Lutzoni F."/>
            <person name="Magnuson J."/>
            <person name="Mondo S."/>
            <person name="Nolan M."/>
            <person name="Ohm R."/>
            <person name="Pangilinan J."/>
            <person name="Park H.-J."/>
            <person name="Ramirez L."/>
            <person name="Alfaro M."/>
            <person name="Sun H."/>
            <person name="Tritt A."/>
            <person name="Yoshinaga Y."/>
            <person name="Zwiers L.-H."/>
            <person name="Turgeon B.G."/>
            <person name="Goodwin S.B."/>
            <person name="Spatafora J.W."/>
            <person name="Crous P.W."/>
            <person name="Grigoriev I.V."/>
        </authorList>
    </citation>
    <scope>NUCLEOTIDE SEQUENCE</scope>
    <source>
        <strain evidence="3">CBS 342.82</strain>
    </source>
</reference>
<sequence length="199" mass="23096">MSVCALVMEERENRENAPSRVAQQQQQQQQPNGTGSVRGWIAEPETTVMVWRRWTIRENADNDDNNDVLMNNNKQPCTTGLKYSRTDWRNGRKIRSIITWTAEREEKMFHHHLRATADYSGHYSLASAVTVRYSPVQYSTVSRHKGQDEDDGDDGDDYDKRWKRGLGSILVWSWLWLWLWLLSACPDDLPGHHIALAPD</sequence>
<dbReference type="AlphaFoldDB" id="A0A6J3M8E0"/>
<feature type="region of interest" description="Disordered" evidence="1">
    <location>
        <begin position="11"/>
        <end position="39"/>
    </location>
</feature>
<reference evidence="3" key="3">
    <citation type="submission" date="2025-08" db="UniProtKB">
        <authorList>
            <consortium name="RefSeq"/>
        </authorList>
    </citation>
    <scope>IDENTIFICATION</scope>
    <source>
        <strain evidence="3">CBS 342.82</strain>
    </source>
</reference>
<proteinExistence type="predicted"/>
<protein>
    <submittedName>
        <fullName evidence="3">Uncharacterized protein</fullName>
    </submittedName>
</protein>
<reference evidence="3" key="2">
    <citation type="submission" date="2020-04" db="EMBL/GenBank/DDBJ databases">
        <authorList>
            <consortium name="NCBI Genome Project"/>
        </authorList>
    </citation>
    <scope>NUCLEOTIDE SEQUENCE</scope>
    <source>
        <strain evidence="3">CBS 342.82</strain>
    </source>
</reference>
<gene>
    <name evidence="3" type="ORF">K489DRAFT_424987</name>
</gene>
<evidence type="ECO:0000256" key="1">
    <source>
        <dbReference type="SAM" id="MobiDB-lite"/>
    </source>
</evidence>
<accession>A0A6J3M8E0</accession>
<dbReference type="RefSeq" id="XP_033460138.1">
    <property type="nucleotide sequence ID" value="XM_033608278.1"/>
</dbReference>
<keyword evidence="2" id="KW-1185">Reference proteome</keyword>
<organism evidence="3">
    <name type="scientific">Dissoconium aciculare CBS 342.82</name>
    <dbReference type="NCBI Taxonomy" id="1314786"/>
    <lineage>
        <taxon>Eukaryota</taxon>
        <taxon>Fungi</taxon>
        <taxon>Dikarya</taxon>
        <taxon>Ascomycota</taxon>
        <taxon>Pezizomycotina</taxon>
        <taxon>Dothideomycetes</taxon>
        <taxon>Dothideomycetidae</taxon>
        <taxon>Mycosphaerellales</taxon>
        <taxon>Dissoconiaceae</taxon>
        <taxon>Dissoconium</taxon>
    </lineage>
</organism>
<evidence type="ECO:0000313" key="2">
    <source>
        <dbReference type="Proteomes" id="UP000504637"/>
    </source>
</evidence>
<dbReference type="GeneID" id="54366078"/>
<evidence type="ECO:0000313" key="3">
    <source>
        <dbReference type="RefSeq" id="XP_033460138.1"/>
    </source>
</evidence>